<evidence type="ECO:0000313" key="1">
    <source>
        <dbReference type="EMBL" id="QEE17194.2"/>
    </source>
</evidence>
<sequence>MRIEKKNNILDLLKELIYSVYNKCDKADPENLNAFLRWGKKSEINIKYHYRNN</sequence>
<dbReference type="Proteomes" id="UP000321408">
    <property type="component" value="Chromosome"/>
</dbReference>
<accession>A0A5B9DDJ9</accession>
<name>A0A5B9DDJ9_9ARCH</name>
<reference evidence="1 2" key="2">
    <citation type="journal article" date="2024" name="Int. J. Syst. Evol. Microbiol.">
        <title>Promethearchaeum syntrophicum gen. nov., sp. nov., an anaerobic, obligately syntrophic archaeon, the first isolate of the lineage 'Asgard' archaea, and proposal of the new archaeal phylum Promethearchaeota phyl. nov. and kingdom Promethearchaeati regn. nov.</title>
        <authorList>
            <person name="Imachi H."/>
            <person name="Nobu M.K."/>
            <person name="Kato S."/>
            <person name="Takaki Y."/>
            <person name="Miyazaki M."/>
            <person name="Miyata M."/>
            <person name="Ogawara M."/>
            <person name="Saito Y."/>
            <person name="Sakai S."/>
            <person name="Tahara Y.O."/>
            <person name="Takano Y."/>
            <person name="Tasumi E."/>
            <person name="Uematsu K."/>
            <person name="Yoshimura T."/>
            <person name="Itoh T."/>
            <person name="Ohkuma M."/>
            <person name="Takai K."/>
        </authorList>
    </citation>
    <scope>NUCLEOTIDE SEQUENCE [LARGE SCALE GENOMIC DNA]</scope>
    <source>
        <strain evidence="1 2">MK-D1</strain>
    </source>
</reference>
<proteinExistence type="predicted"/>
<organism evidence="1 2">
    <name type="scientific">Promethearchaeum syntrophicum</name>
    <dbReference type="NCBI Taxonomy" id="2594042"/>
    <lineage>
        <taxon>Archaea</taxon>
        <taxon>Promethearchaeati</taxon>
        <taxon>Promethearchaeota</taxon>
        <taxon>Promethearchaeia</taxon>
        <taxon>Promethearchaeales</taxon>
        <taxon>Promethearchaeaceae</taxon>
        <taxon>Promethearchaeum</taxon>
    </lineage>
</organism>
<reference evidence="1 2" key="1">
    <citation type="journal article" date="2020" name="Nature">
        <title>Isolation of an archaeon at the prokaryote-eukaryote interface.</title>
        <authorList>
            <person name="Imachi H."/>
            <person name="Nobu M.K."/>
            <person name="Nakahara N."/>
            <person name="Morono Y."/>
            <person name="Ogawara M."/>
            <person name="Takaki Y."/>
            <person name="Takano Y."/>
            <person name="Uematsu K."/>
            <person name="Ikuta T."/>
            <person name="Ito M."/>
            <person name="Matsui Y."/>
            <person name="Miyazaki M."/>
            <person name="Murata K."/>
            <person name="Saito Y."/>
            <person name="Sakai S."/>
            <person name="Song C."/>
            <person name="Tasumi E."/>
            <person name="Yamanaka Y."/>
            <person name="Yamaguchi T."/>
            <person name="Kamagata Y."/>
            <person name="Tamaki H."/>
            <person name="Takai K."/>
        </authorList>
    </citation>
    <scope>NUCLEOTIDE SEQUENCE [LARGE SCALE GENOMIC DNA]</scope>
    <source>
        <strain evidence="1 2">MK-D1</strain>
    </source>
</reference>
<protein>
    <submittedName>
        <fullName evidence="1">Uncharacterized protein</fullName>
    </submittedName>
</protein>
<dbReference type="AlphaFoldDB" id="A0A5B9DDJ9"/>
<dbReference type="EMBL" id="CP042905">
    <property type="protein sequence ID" value="QEE17194.2"/>
    <property type="molecule type" value="Genomic_DNA"/>
</dbReference>
<evidence type="ECO:0000313" key="2">
    <source>
        <dbReference type="Proteomes" id="UP000321408"/>
    </source>
</evidence>
<dbReference type="KEGG" id="psyt:DSAG12_03026"/>
<keyword evidence="2" id="KW-1185">Reference proteome</keyword>
<gene>
    <name evidence="1" type="ORF">DSAG12_03026</name>
</gene>